<feature type="compositionally biased region" description="Basic and acidic residues" evidence="1">
    <location>
        <begin position="146"/>
        <end position="157"/>
    </location>
</feature>
<reference evidence="3 4" key="1">
    <citation type="journal article" date="2018" name="Microbiome">
        <title>Fine metagenomic profile of the Mediterranean stratified and mixed water columns revealed by assembly and recruitment.</title>
        <authorList>
            <person name="Haro-Moreno J.M."/>
            <person name="Lopez-Perez M."/>
            <person name="De La Torre J.R."/>
            <person name="Picazo A."/>
            <person name="Camacho A."/>
            <person name="Rodriguez-Valera F."/>
        </authorList>
    </citation>
    <scope>NUCLEOTIDE SEQUENCE [LARGE SCALE GENOMIC DNA]</scope>
    <source>
        <strain evidence="3">MED-G55</strain>
    </source>
</reference>
<feature type="region of interest" description="Disordered" evidence="1">
    <location>
        <begin position="1"/>
        <end position="33"/>
    </location>
</feature>
<feature type="region of interest" description="Disordered" evidence="1">
    <location>
        <begin position="138"/>
        <end position="157"/>
    </location>
</feature>
<evidence type="ECO:0008006" key="5">
    <source>
        <dbReference type="Google" id="ProtNLM"/>
    </source>
</evidence>
<evidence type="ECO:0000313" key="4">
    <source>
        <dbReference type="Proteomes" id="UP000252132"/>
    </source>
</evidence>
<evidence type="ECO:0000313" key="3">
    <source>
        <dbReference type="EMBL" id="RCL75760.1"/>
    </source>
</evidence>
<feature type="compositionally biased region" description="Basic and acidic residues" evidence="1">
    <location>
        <begin position="18"/>
        <end position="28"/>
    </location>
</feature>
<dbReference type="Proteomes" id="UP000252132">
    <property type="component" value="Unassembled WGS sequence"/>
</dbReference>
<evidence type="ECO:0000256" key="1">
    <source>
        <dbReference type="SAM" id="MobiDB-lite"/>
    </source>
</evidence>
<feature type="transmembrane region" description="Helical" evidence="2">
    <location>
        <begin position="97"/>
        <end position="118"/>
    </location>
</feature>
<feature type="compositionally biased region" description="Basic and acidic residues" evidence="1">
    <location>
        <begin position="1"/>
        <end position="11"/>
    </location>
</feature>
<dbReference type="EMBL" id="QOQF01000029">
    <property type="protein sequence ID" value="RCL75760.1"/>
    <property type="molecule type" value="Genomic_DNA"/>
</dbReference>
<organism evidence="3 4">
    <name type="scientific">PS1 clade bacterium</name>
    <dbReference type="NCBI Taxonomy" id="2175152"/>
    <lineage>
        <taxon>Bacteria</taxon>
        <taxon>Pseudomonadati</taxon>
        <taxon>Pseudomonadota</taxon>
        <taxon>Alphaproteobacteria</taxon>
        <taxon>PS1 clade</taxon>
    </lineage>
</organism>
<keyword evidence="2" id="KW-0812">Transmembrane</keyword>
<dbReference type="AlphaFoldDB" id="A0A368DV99"/>
<keyword evidence="2" id="KW-1133">Transmembrane helix</keyword>
<comment type="caution">
    <text evidence="3">The sequence shown here is derived from an EMBL/GenBank/DDBJ whole genome shotgun (WGS) entry which is preliminary data.</text>
</comment>
<feature type="transmembrane region" description="Helical" evidence="2">
    <location>
        <begin position="73"/>
        <end position="91"/>
    </location>
</feature>
<accession>A0A368DV99</accession>
<name>A0A368DV99_9PROT</name>
<gene>
    <name evidence="3" type="ORF">DBW69_06020</name>
</gene>
<dbReference type="Pfam" id="PF09527">
    <property type="entry name" value="ATPase_gene1"/>
    <property type="match status" value="1"/>
</dbReference>
<evidence type="ECO:0000256" key="2">
    <source>
        <dbReference type="SAM" id="Phobius"/>
    </source>
</evidence>
<protein>
    <recommendedName>
        <fullName evidence="5">ATP synthase protein I</fullName>
    </recommendedName>
</protein>
<keyword evidence="2" id="KW-0472">Membrane</keyword>
<dbReference type="InterPro" id="IPR032820">
    <property type="entry name" value="ATPase_put"/>
</dbReference>
<sequence>MSRHDKADKSGKSSVPNDTKREASKISEADLETGFNSEVLSSLQERVSNARKPQTPETETKGRGSAIGMAYRLSMELVVGIVVGGFIGWWLDKWLSTKPIFLLVMLLLGMIAGVLNMLRTARDMRQVLGVDETPVSEVATQATTETKNKTEEHSDGS</sequence>
<proteinExistence type="predicted"/>